<keyword evidence="3 5" id="KW-1133">Transmembrane helix</keyword>
<feature type="transmembrane region" description="Helical" evidence="5">
    <location>
        <begin position="470"/>
        <end position="491"/>
    </location>
</feature>
<dbReference type="PANTHER" id="PTHR23502:SF160">
    <property type="entry name" value="MAJOR FACILITATOR SUPERFAMILY (MFS) PROFILE DOMAIN-CONTAINING PROTEIN-RELATED"/>
    <property type="match status" value="1"/>
</dbReference>
<dbReference type="InterPro" id="IPR011701">
    <property type="entry name" value="MFS"/>
</dbReference>
<gene>
    <name evidence="6" type="ORF">AB675_5883</name>
</gene>
<evidence type="ECO:0000256" key="5">
    <source>
        <dbReference type="SAM" id="Phobius"/>
    </source>
</evidence>
<dbReference type="GeneID" id="28738009"/>
<dbReference type="EMBL" id="LFJN01000017">
    <property type="protein sequence ID" value="KPI38781.1"/>
    <property type="molecule type" value="Genomic_DNA"/>
</dbReference>
<proteinExistence type="predicted"/>
<accession>A0A0N0NL17</accession>
<dbReference type="Gene3D" id="1.20.1250.20">
    <property type="entry name" value="MFS general substrate transporter like domains"/>
    <property type="match status" value="1"/>
</dbReference>
<keyword evidence="2 5" id="KW-0812">Transmembrane</keyword>
<dbReference type="Proteomes" id="UP000038010">
    <property type="component" value="Unassembled WGS sequence"/>
</dbReference>
<protein>
    <submittedName>
        <fullName evidence="6">Putative MFS-type transporter</fullName>
    </submittedName>
</protein>
<dbReference type="InterPro" id="IPR036259">
    <property type="entry name" value="MFS_trans_sf"/>
</dbReference>
<dbReference type="RefSeq" id="XP_017998744.1">
    <property type="nucleotide sequence ID" value="XM_018146129.1"/>
</dbReference>
<feature type="transmembrane region" description="Helical" evidence="5">
    <location>
        <begin position="60"/>
        <end position="84"/>
    </location>
</feature>
<evidence type="ECO:0000256" key="3">
    <source>
        <dbReference type="ARBA" id="ARBA00022989"/>
    </source>
</evidence>
<feature type="transmembrane region" description="Helical" evidence="5">
    <location>
        <begin position="375"/>
        <end position="396"/>
    </location>
</feature>
<evidence type="ECO:0000256" key="1">
    <source>
        <dbReference type="ARBA" id="ARBA00004141"/>
    </source>
</evidence>
<reference evidence="6 7" key="1">
    <citation type="submission" date="2015-06" db="EMBL/GenBank/DDBJ databases">
        <title>Draft genome of the ant-associated black yeast Phialophora attae CBS 131958.</title>
        <authorList>
            <person name="Moreno L.F."/>
            <person name="Stielow B.J."/>
            <person name="de Hoog S."/>
            <person name="Vicente V.A."/>
            <person name="Weiss V.A."/>
            <person name="de Vries M."/>
            <person name="Cruz L.M."/>
            <person name="Souza E.M."/>
        </authorList>
    </citation>
    <scope>NUCLEOTIDE SEQUENCE [LARGE SCALE GENOMIC DNA]</scope>
    <source>
        <strain evidence="6 7">CBS 131958</strain>
    </source>
</reference>
<dbReference type="STRING" id="1664694.A0A0N0NL17"/>
<dbReference type="VEuPathDB" id="FungiDB:AB675_5883"/>
<dbReference type="PANTHER" id="PTHR23502">
    <property type="entry name" value="MAJOR FACILITATOR SUPERFAMILY"/>
    <property type="match status" value="1"/>
</dbReference>
<dbReference type="AlphaFoldDB" id="A0A0N0NL17"/>
<dbReference type="GO" id="GO:0022857">
    <property type="term" value="F:transmembrane transporter activity"/>
    <property type="evidence" value="ECO:0007669"/>
    <property type="project" value="InterPro"/>
</dbReference>
<evidence type="ECO:0000256" key="4">
    <source>
        <dbReference type="ARBA" id="ARBA00023136"/>
    </source>
</evidence>
<comment type="subcellular location">
    <subcellularLocation>
        <location evidence="1">Membrane</location>
        <topology evidence="1">Multi-pass membrane protein</topology>
    </subcellularLocation>
</comment>
<name>A0A0N0NL17_9EURO</name>
<sequence>MADHGRHLVHSHAHEEDIPGTVNLKAAEGDDTGYGQALFPVPAEDPNDPLQWSPFKKNMILIICSLYSFLGNSALLGPAVYIGIYSEEFHITPTKASGLVSYSNLAYGFGSLLLVPMYLKFGRRPIMLGSILAFAGGLIGCSQCNTFDSLMACRVIQSFGAGVCEALPVQLVNDIFFITNAASAWGPIYAGYMLAGGYSWRLFFYVGFAFAMGLFILAFFFVEETAYDRESMKSQLGPATVVDEKGTGNQLVEVPSNAIGRKSFAATLKPWSRVYEGPFFQVMLRSFTYFLVPSVFWVVTTYGINIGLGALAFNYTFPIFIVQPPYNWSPTNSGLIAVASAIGFFLAIPLTTTSDRLAARLTKKNNMVREAEMRLGVLLVPLLIGPAGLILYGYAAQEHLHWITYFVAVSMTSWGSYFFFTFTLAYAVDSHTASMSEMLIAMNLGKQAISFAMGIYLLDWILTIGYVKMIAGIFCGLLLLNNLAVIPFMLFGKKIRIAFSKTWLAKWHSQTATVGETH</sequence>
<dbReference type="Pfam" id="PF07690">
    <property type="entry name" value="MFS_1"/>
    <property type="match status" value="1"/>
</dbReference>
<evidence type="ECO:0000313" key="7">
    <source>
        <dbReference type="Proteomes" id="UP000038010"/>
    </source>
</evidence>
<keyword evidence="4 5" id="KW-0472">Membrane</keyword>
<dbReference type="SUPFAM" id="SSF103473">
    <property type="entry name" value="MFS general substrate transporter"/>
    <property type="match status" value="1"/>
</dbReference>
<keyword evidence="7" id="KW-1185">Reference proteome</keyword>
<feature type="transmembrane region" description="Helical" evidence="5">
    <location>
        <begin position="333"/>
        <end position="354"/>
    </location>
</feature>
<evidence type="ECO:0000313" key="6">
    <source>
        <dbReference type="EMBL" id="KPI38781.1"/>
    </source>
</evidence>
<feature type="transmembrane region" description="Helical" evidence="5">
    <location>
        <begin position="202"/>
        <end position="222"/>
    </location>
</feature>
<evidence type="ECO:0000256" key="2">
    <source>
        <dbReference type="ARBA" id="ARBA00022692"/>
    </source>
</evidence>
<feature type="transmembrane region" description="Helical" evidence="5">
    <location>
        <begin position="402"/>
        <end position="427"/>
    </location>
</feature>
<organism evidence="6 7">
    <name type="scientific">Cyphellophora attinorum</name>
    <dbReference type="NCBI Taxonomy" id="1664694"/>
    <lineage>
        <taxon>Eukaryota</taxon>
        <taxon>Fungi</taxon>
        <taxon>Dikarya</taxon>
        <taxon>Ascomycota</taxon>
        <taxon>Pezizomycotina</taxon>
        <taxon>Eurotiomycetes</taxon>
        <taxon>Chaetothyriomycetidae</taxon>
        <taxon>Chaetothyriales</taxon>
        <taxon>Cyphellophoraceae</taxon>
        <taxon>Cyphellophora</taxon>
    </lineage>
</organism>
<feature type="transmembrane region" description="Helical" evidence="5">
    <location>
        <begin position="104"/>
        <end position="121"/>
    </location>
</feature>
<dbReference type="GO" id="GO:0005886">
    <property type="term" value="C:plasma membrane"/>
    <property type="evidence" value="ECO:0007669"/>
    <property type="project" value="TreeGrafter"/>
</dbReference>
<comment type="caution">
    <text evidence="6">The sequence shown here is derived from an EMBL/GenBank/DDBJ whole genome shotgun (WGS) entry which is preliminary data.</text>
</comment>
<dbReference type="OrthoDB" id="2585655at2759"/>
<feature type="transmembrane region" description="Helical" evidence="5">
    <location>
        <begin position="289"/>
        <end position="313"/>
    </location>
</feature>